<accession>A0A0B1TDH7</accession>
<dbReference type="EMBL" id="KN550003">
    <property type="protein sequence ID" value="KHJ95329.1"/>
    <property type="molecule type" value="Genomic_DNA"/>
</dbReference>
<reference evidence="1 2" key="1">
    <citation type="submission" date="2014-03" db="EMBL/GenBank/DDBJ databases">
        <title>Draft genome of the hookworm Oesophagostomum dentatum.</title>
        <authorList>
            <person name="Mitreva M."/>
        </authorList>
    </citation>
    <scope>NUCLEOTIDE SEQUENCE [LARGE SCALE GENOMIC DNA]</scope>
    <source>
        <strain evidence="1 2">OD-Hann</strain>
    </source>
</reference>
<keyword evidence="2" id="KW-1185">Reference proteome</keyword>
<name>A0A0B1TDH7_OESDE</name>
<dbReference type="Proteomes" id="UP000053660">
    <property type="component" value="Unassembled WGS sequence"/>
</dbReference>
<dbReference type="AlphaFoldDB" id="A0A0B1TDH7"/>
<gene>
    <name evidence="1" type="ORF">OESDEN_04731</name>
</gene>
<proteinExistence type="predicted"/>
<protein>
    <recommendedName>
        <fullName evidence="3">7TM GPCR serpentine receptor class x (Srx) domain-containing protein</fullName>
    </recommendedName>
</protein>
<organism evidence="1 2">
    <name type="scientific">Oesophagostomum dentatum</name>
    <name type="common">Nodular worm</name>
    <dbReference type="NCBI Taxonomy" id="61180"/>
    <lineage>
        <taxon>Eukaryota</taxon>
        <taxon>Metazoa</taxon>
        <taxon>Ecdysozoa</taxon>
        <taxon>Nematoda</taxon>
        <taxon>Chromadorea</taxon>
        <taxon>Rhabditida</taxon>
        <taxon>Rhabditina</taxon>
        <taxon>Rhabditomorpha</taxon>
        <taxon>Strongyloidea</taxon>
        <taxon>Strongylidae</taxon>
        <taxon>Oesophagostomum</taxon>
    </lineage>
</organism>
<evidence type="ECO:0008006" key="3">
    <source>
        <dbReference type="Google" id="ProtNLM"/>
    </source>
</evidence>
<evidence type="ECO:0000313" key="2">
    <source>
        <dbReference type="Proteomes" id="UP000053660"/>
    </source>
</evidence>
<evidence type="ECO:0000313" key="1">
    <source>
        <dbReference type="EMBL" id="KHJ95329.1"/>
    </source>
</evidence>
<sequence length="63" mass="7226">MVMFTFSSTHAKTRIEKLASTVLYWEIVHMSSGLVLLILNKSLRSKLTSKQMPLFTRTQTAHD</sequence>